<evidence type="ECO:0000313" key="2">
    <source>
        <dbReference type="EMBL" id="MBP0461642.1"/>
    </source>
</evidence>
<keyword evidence="3" id="KW-1185">Reference proteome</keyword>
<comment type="caution">
    <text evidence="2">The sequence shown here is derived from an EMBL/GenBank/DDBJ whole genome shotgun (WGS) entry which is preliminary data.</text>
</comment>
<sequence length="113" mass="11879">MYVNQHRRVATAACTALLTAGLAGCSSLDRTAVGPVRHLSPDGQVVVVNSPLVKGCHQFSPVGANAVKNGSLVDLIVYHSSDCTGGKSAYIATELSNNVAADSPPWRSYRFVH</sequence>
<proteinExistence type="predicted"/>
<evidence type="ECO:0000313" key="3">
    <source>
        <dbReference type="Proteomes" id="UP000670475"/>
    </source>
</evidence>
<reference evidence="2" key="1">
    <citation type="submission" date="2021-03" db="EMBL/GenBank/DDBJ databases">
        <title>Whole genome sequence of Streptomyces bomunensis MMS17-BM035.</title>
        <authorList>
            <person name="Lee J.H."/>
        </authorList>
    </citation>
    <scope>NUCLEOTIDE SEQUENCE</scope>
    <source>
        <strain evidence="2">MMS17-BM035</strain>
    </source>
</reference>
<organism evidence="2 3">
    <name type="scientific">Streptomyces montanisoli</name>
    <dbReference type="NCBI Taxonomy" id="2798581"/>
    <lineage>
        <taxon>Bacteria</taxon>
        <taxon>Bacillati</taxon>
        <taxon>Actinomycetota</taxon>
        <taxon>Actinomycetes</taxon>
        <taxon>Kitasatosporales</taxon>
        <taxon>Streptomycetaceae</taxon>
        <taxon>Streptomyces</taxon>
    </lineage>
</organism>
<dbReference type="AlphaFoldDB" id="A0A940MIE5"/>
<feature type="signal peptide" evidence="1">
    <location>
        <begin position="1"/>
        <end position="25"/>
    </location>
</feature>
<keyword evidence="1" id="KW-0732">Signal</keyword>
<dbReference type="PROSITE" id="PS51257">
    <property type="entry name" value="PROKAR_LIPOPROTEIN"/>
    <property type="match status" value="1"/>
</dbReference>
<gene>
    <name evidence="2" type="ORF">JFN87_29915</name>
</gene>
<protein>
    <submittedName>
        <fullName evidence="2">Uncharacterized protein</fullName>
    </submittedName>
</protein>
<feature type="chain" id="PRO_5036957716" evidence="1">
    <location>
        <begin position="26"/>
        <end position="113"/>
    </location>
</feature>
<dbReference type="Proteomes" id="UP000670475">
    <property type="component" value="Unassembled WGS sequence"/>
</dbReference>
<dbReference type="EMBL" id="JAGIQL010000213">
    <property type="protein sequence ID" value="MBP0461642.1"/>
    <property type="molecule type" value="Genomic_DNA"/>
</dbReference>
<accession>A0A940MIE5</accession>
<name>A0A940MIE5_9ACTN</name>
<evidence type="ECO:0000256" key="1">
    <source>
        <dbReference type="SAM" id="SignalP"/>
    </source>
</evidence>
<dbReference type="RefSeq" id="WP_209345136.1">
    <property type="nucleotide sequence ID" value="NZ_JAGIQL010000213.1"/>
</dbReference>